<organism evidence="1 2">
    <name type="scientific">Thalassospira permensis NBRC 106175</name>
    <dbReference type="NCBI Taxonomy" id="1353532"/>
    <lineage>
        <taxon>Bacteria</taxon>
        <taxon>Pseudomonadati</taxon>
        <taxon>Pseudomonadota</taxon>
        <taxon>Alphaproteobacteria</taxon>
        <taxon>Rhodospirillales</taxon>
        <taxon>Thalassospiraceae</taxon>
        <taxon>Thalassospira</taxon>
    </lineage>
</organism>
<sequence length="36" mass="3866">MIRCPMIAENIPPALPVSGHLCKAISDMLETAWKAG</sequence>
<gene>
    <name evidence="1" type="ORF">SMB34_18635</name>
</gene>
<dbReference type="EMBL" id="AUNC01000020">
    <property type="protein sequence ID" value="KEO56748.1"/>
    <property type="molecule type" value="Genomic_DNA"/>
</dbReference>
<dbReference type="Proteomes" id="UP000027463">
    <property type="component" value="Unassembled WGS sequence"/>
</dbReference>
<name>A0ABR4TN33_9PROT</name>
<reference evidence="1 2" key="1">
    <citation type="submission" date="2013-07" db="EMBL/GenBank/DDBJ databases">
        <title>Thalassospira permensis NBRC 106175 Genome Sequencing.</title>
        <authorList>
            <person name="Lai Q."/>
            <person name="Shao Z."/>
        </authorList>
    </citation>
    <scope>NUCLEOTIDE SEQUENCE [LARGE SCALE GENOMIC DNA]</scope>
    <source>
        <strain evidence="1 2">NBRC 106175</strain>
    </source>
</reference>
<keyword evidence="2" id="KW-1185">Reference proteome</keyword>
<protein>
    <submittedName>
        <fullName evidence="1">Uncharacterized protein</fullName>
    </submittedName>
</protein>
<accession>A0ABR4TN33</accession>
<evidence type="ECO:0000313" key="2">
    <source>
        <dbReference type="Proteomes" id="UP000027463"/>
    </source>
</evidence>
<proteinExistence type="predicted"/>
<comment type="caution">
    <text evidence="1">The sequence shown here is derived from an EMBL/GenBank/DDBJ whole genome shotgun (WGS) entry which is preliminary data.</text>
</comment>
<evidence type="ECO:0000313" key="1">
    <source>
        <dbReference type="EMBL" id="KEO56748.1"/>
    </source>
</evidence>